<proteinExistence type="inferred from homology"/>
<dbReference type="Gene3D" id="3.10.290.10">
    <property type="entry name" value="RNA-binding S4 domain"/>
    <property type="match status" value="1"/>
</dbReference>
<dbReference type="InterPro" id="IPR042092">
    <property type="entry name" value="PsdUridine_s_RsuA/RluB/E/F_cat"/>
</dbReference>
<dbReference type="EMBL" id="JACHHH010000003">
    <property type="protein sequence ID" value="MBB6040871.1"/>
    <property type="molecule type" value="Genomic_DNA"/>
</dbReference>
<protein>
    <recommendedName>
        <fullName evidence="4">Pseudouridine synthase</fullName>
        <ecNumber evidence="4">5.4.99.-</ecNumber>
    </recommendedName>
</protein>
<dbReference type="InterPro" id="IPR000748">
    <property type="entry name" value="PsdUridine_synth_RsuA/RluB/E/F"/>
</dbReference>
<dbReference type="Pfam" id="PF00849">
    <property type="entry name" value="PseudoU_synth_2"/>
    <property type="match status" value="1"/>
</dbReference>
<dbReference type="RefSeq" id="WP_183683279.1">
    <property type="nucleotide sequence ID" value="NZ_JACHHH010000003.1"/>
</dbReference>
<dbReference type="SUPFAM" id="SSF55120">
    <property type="entry name" value="Pseudouridine synthase"/>
    <property type="match status" value="1"/>
</dbReference>
<dbReference type="CDD" id="cd00165">
    <property type="entry name" value="S4"/>
    <property type="match status" value="1"/>
</dbReference>
<dbReference type="InterPro" id="IPR050343">
    <property type="entry name" value="RsuA_PseudoU_synthase"/>
</dbReference>
<dbReference type="PANTHER" id="PTHR47683">
    <property type="entry name" value="PSEUDOURIDINE SYNTHASE FAMILY PROTEIN-RELATED"/>
    <property type="match status" value="1"/>
</dbReference>
<dbReference type="AlphaFoldDB" id="A0A7W9SFK1"/>
<comment type="caution">
    <text evidence="6">The sequence shown here is derived from an EMBL/GenBank/DDBJ whole genome shotgun (WGS) entry which is preliminary data.</text>
</comment>
<dbReference type="InterPro" id="IPR020094">
    <property type="entry name" value="TruA/RsuA/RluB/E/F_N"/>
</dbReference>
<dbReference type="InterPro" id="IPR006145">
    <property type="entry name" value="PsdUridine_synth_RsuA/RluA"/>
</dbReference>
<dbReference type="InterPro" id="IPR036986">
    <property type="entry name" value="S4_RNA-bd_sf"/>
</dbReference>
<dbReference type="GO" id="GO:0000455">
    <property type="term" value="P:enzyme-directed rRNA pseudouridine synthesis"/>
    <property type="evidence" value="ECO:0007669"/>
    <property type="project" value="UniProtKB-ARBA"/>
</dbReference>
<feature type="domain" description="RNA-binding S4" evidence="5">
    <location>
        <begin position="1"/>
        <end position="72"/>
    </location>
</feature>
<dbReference type="GO" id="GO:0120159">
    <property type="term" value="F:rRNA pseudouridine synthase activity"/>
    <property type="evidence" value="ECO:0007669"/>
    <property type="project" value="UniProtKB-ARBA"/>
</dbReference>
<gene>
    <name evidence="6" type="ORF">HNQ46_000834</name>
</gene>
<organism evidence="6 7">
    <name type="scientific">Oribacterium sinus</name>
    <dbReference type="NCBI Taxonomy" id="237576"/>
    <lineage>
        <taxon>Bacteria</taxon>
        <taxon>Bacillati</taxon>
        <taxon>Bacillota</taxon>
        <taxon>Clostridia</taxon>
        <taxon>Lachnospirales</taxon>
        <taxon>Lachnospiraceae</taxon>
        <taxon>Oribacterium</taxon>
    </lineage>
</organism>
<keyword evidence="3" id="KW-0694">RNA-binding</keyword>
<evidence type="ECO:0000313" key="7">
    <source>
        <dbReference type="Proteomes" id="UP000522163"/>
    </source>
</evidence>
<dbReference type="EC" id="5.4.99.-" evidence="4"/>
<reference evidence="6 7" key="1">
    <citation type="submission" date="2020-08" db="EMBL/GenBank/DDBJ databases">
        <title>Genomic Encyclopedia of Type Strains, Phase IV (KMG-IV): sequencing the most valuable type-strain genomes for metagenomic binning, comparative biology and taxonomic classification.</title>
        <authorList>
            <person name="Goeker M."/>
        </authorList>
    </citation>
    <scope>NUCLEOTIDE SEQUENCE [LARGE SCALE GENOMIC DNA]</scope>
    <source>
        <strain evidence="6 7">DSM 17245</strain>
    </source>
</reference>
<dbReference type="GO" id="GO:0003723">
    <property type="term" value="F:RNA binding"/>
    <property type="evidence" value="ECO:0007669"/>
    <property type="project" value="UniProtKB-KW"/>
</dbReference>
<dbReference type="InterPro" id="IPR018496">
    <property type="entry name" value="PsdUridine_synth_RsuA/RluB_CS"/>
</dbReference>
<name>A0A7W9SFK1_9FIRM</name>
<evidence type="ECO:0000313" key="6">
    <source>
        <dbReference type="EMBL" id="MBB6040871.1"/>
    </source>
</evidence>
<dbReference type="Gene3D" id="3.30.70.580">
    <property type="entry name" value="Pseudouridine synthase I, catalytic domain, N-terminal subdomain"/>
    <property type="match status" value="1"/>
</dbReference>
<evidence type="ECO:0000256" key="4">
    <source>
        <dbReference type="RuleBase" id="RU003887"/>
    </source>
</evidence>
<dbReference type="SMART" id="SM00363">
    <property type="entry name" value="S4"/>
    <property type="match status" value="1"/>
</dbReference>
<evidence type="ECO:0000256" key="3">
    <source>
        <dbReference type="PROSITE-ProRule" id="PRU00182"/>
    </source>
</evidence>
<dbReference type="NCBIfam" id="TIGR00093">
    <property type="entry name" value="pseudouridine synthase"/>
    <property type="match status" value="1"/>
</dbReference>
<dbReference type="Proteomes" id="UP000522163">
    <property type="component" value="Unassembled WGS sequence"/>
</dbReference>
<sequence>MRINKWLSAMGICSRREADRYISEGKLLVNGEKASLGMEILGKEEILLEGKLISGKGHKKEKPKPVLLKYYKPRGIICTTGEKDRGKNVIEAIGYKERIYPIGRLDKDSEGLLLLTNQGDLVNQINKASGYKEKEYIVSVDKPVTKEFLQEMSSGVYLPELERSTRRAVLWQDPKLPKEIQRKQFHIVLTEGLNRQIRRMCEALGYEVTRLKRIRVMNIELGKMKPGEYFEIKREDLEFFEG</sequence>
<dbReference type="InterPro" id="IPR020103">
    <property type="entry name" value="PsdUridine_synth_cat_dom_sf"/>
</dbReference>
<dbReference type="GeneID" id="85014392"/>
<evidence type="ECO:0000256" key="2">
    <source>
        <dbReference type="ARBA" id="ARBA00023235"/>
    </source>
</evidence>
<dbReference type="PANTHER" id="PTHR47683:SF2">
    <property type="entry name" value="RNA-BINDING S4 DOMAIN-CONTAINING PROTEIN"/>
    <property type="match status" value="1"/>
</dbReference>
<dbReference type="InterPro" id="IPR002942">
    <property type="entry name" value="S4_RNA-bd"/>
</dbReference>
<dbReference type="PROSITE" id="PS50889">
    <property type="entry name" value="S4"/>
    <property type="match status" value="1"/>
</dbReference>
<evidence type="ECO:0000256" key="1">
    <source>
        <dbReference type="ARBA" id="ARBA00008348"/>
    </source>
</evidence>
<dbReference type="Gene3D" id="3.30.70.1560">
    <property type="entry name" value="Alpha-L RNA-binding motif"/>
    <property type="match status" value="1"/>
</dbReference>
<evidence type="ECO:0000259" key="5">
    <source>
        <dbReference type="SMART" id="SM00363"/>
    </source>
</evidence>
<keyword evidence="2 4" id="KW-0413">Isomerase</keyword>
<accession>A0A7W9SFK1</accession>
<dbReference type="SUPFAM" id="SSF55174">
    <property type="entry name" value="Alpha-L RNA-binding motif"/>
    <property type="match status" value="1"/>
</dbReference>
<dbReference type="PROSITE" id="PS01149">
    <property type="entry name" value="PSI_RSU"/>
    <property type="match status" value="1"/>
</dbReference>
<dbReference type="Pfam" id="PF01479">
    <property type="entry name" value="S4"/>
    <property type="match status" value="1"/>
</dbReference>
<comment type="similarity">
    <text evidence="1 4">Belongs to the pseudouridine synthase RsuA family.</text>
</comment>